<evidence type="ECO:0000256" key="1">
    <source>
        <dbReference type="ARBA" id="ARBA00023125"/>
    </source>
</evidence>
<evidence type="ECO:0000313" key="4">
    <source>
        <dbReference type="EMBL" id="TLD77870.1"/>
    </source>
</evidence>
<dbReference type="PATRIC" id="fig|76936.10.peg.1329"/>
<gene>
    <name evidence="3" type="ORF">BN2458_PEG1361</name>
    <name evidence="4" type="ORF">LS75_008760</name>
</gene>
<reference evidence="6" key="2">
    <citation type="submission" date="2015-11" db="EMBL/GenBank/DDBJ databases">
        <authorList>
            <person name="Anvar S.Y."/>
        </authorList>
    </citation>
    <scope>NUCLEOTIDE SEQUENCE [LARGE SCALE GENOMIC DNA]</scope>
</reference>
<dbReference type="EMBL" id="LN907858">
    <property type="protein sequence ID" value="CUU40246.1"/>
    <property type="molecule type" value="Genomic_DNA"/>
</dbReference>
<proteinExistence type="predicted"/>
<accession>A0A099UGD1</accession>
<dbReference type="EMBL" id="JRPF02000014">
    <property type="protein sequence ID" value="TLD77870.1"/>
    <property type="molecule type" value="Genomic_DNA"/>
</dbReference>
<dbReference type="InterPro" id="IPR047057">
    <property type="entry name" value="MerR_fam"/>
</dbReference>
<reference evidence="4 5" key="1">
    <citation type="journal article" date="2014" name="Genome Announc.">
        <title>Draft genome sequences of eight enterohepatic helicobacter species isolated from both laboratory and wild rodents.</title>
        <authorList>
            <person name="Sheh A."/>
            <person name="Shen Z."/>
            <person name="Fox J.G."/>
        </authorList>
    </citation>
    <scope>NUCLEOTIDE SEQUENCE [LARGE SCALE GENOMIC DNA]</scope>
    <source>
        <strain evidence="4 5">MIT 98-6810</strain>
    </source>
</reference>
<evidence type="ECO:0000313" key="5">
    <source>
        <dbReference type="Proteomes" id="UP000029925"/>
    </source>
</evidence>
<dbReference type="InterPro" id="IPR009061">
    <property type="entry name" value="DNA-bd_dom_put_sf"/>
</dbReference>
<dbReference type="PANTHER" id="PTHR30204">
    <property type="entry name" value="REDOX-CYCLING DRUG-SENSING TRANSCRIPTIONAL ACTIVATOR SOXR"/>
    <property type="match status" value="1"/>
</dbReference>
<name>A0A099UGD1_9HELI</name>
<dbReference type="CDD" id="cd01109">
    <property type="entry name" value="HTH_YyaN"/>
    <property type="match status" value="1"/>
</dbReference>
<dbReference type="Proteomes" id="UP000029925">
    <property type="component" value="Unassembled WGS sequence"/>
</dbReference>
<evidence type="ECO:0000259" key="2">
    <source>
        <dbReference type="PROSITE" id="PS50937"/>
    </source>
</evidence>
<dbReference type="GeneID" id="78151554"/>
<reference evidence="3" key="3">
    <citation type="submission" date="2015-11" db="EMBL/GenBank/DDBJ databases">
        <authorList>
            <person name="Zhang Y."/>
            <person name="Guo Z."/>
        </authorList>
    </citation>
    <scope>NUCLEOTIDE SEQUENCE</scope>
    <source>
        <strain evidence="3">1</strain>
    </source>
</reference>
<dbReference type="GO" id="GO:0003677">
    <property type="term" value="F:DNA binding"/>
    <property type="evidence" value="ECO:0007669"/>
    <property type="project" value="UniProtKB-KW"/>
</dbReference>
<dbReference type="PANTHER" id="PTHR30204:SF83">
    <property type="entry name" value="TRANSCRIPTIONAL REGULATOR, MERR FAMILY"/>
    <property type="match status" value="1"/>
</dbReference>
<dbReference type="Gene3D" id="1.10.1660.10">
    <property type="match status" value="1"/>
</dbReference>
<evidence type="ECO:0000313" key="6">
    <source>
        <dbReference type="Proteomes" id="UP000064525"/>
    </source>
</evidence>
<dbReference type="Pfam" id="PF13411">
    <property type="entry name" value="MerR_1"/>
    <property type="match status" value="1"/>
</dbReference>
<dbReference type="RefSeq" id="WP_034342776.1">
    <property type="nucleotide sequence ID" value="NZ_CAMTKE010000023.1"/>
</dbReference>
<dbReference type="AlphaFoldDB" id="A0A099UGD1"/>
<dbReference type="SUPFAM" id="SSF46955">
    <property type="entry name" value="Putative DNA-binding domain"/>
    <property type="match status" value="1"/>
</dbReference>
<organism evidence="3 6">
    <name type="scientific">Helicobacter typhlonius</name>
    <dbReference type="NCBI Taxonomy" id="76936"/>
    <lineage>
        <taxon>Bacteria</taxon>
        <taxon>Pseudomonadati</taxon>
        <taxon>Campylobacterota</taxon>
        <taxon>Epsilonproteobacteria</taxon>
        <taxon>Campylobacterales</taxon>
        <taxon>Helicobacteraceae</taxon>
        <taxon>Helicobacter</taxon>
    </lineage>
</organism>
<keyword evidence="5" id="KW-1185">Reference proteome</keyword>
<dbReference type="Proteomes" id="UP000064525">
    <property type="component" value="Chromosome I"/>
</dbReference>
<protein>
    <submittedName>
        <fullName evidence="4">MerR family transcriptional regulator</fullName>
    </submittedName>
    <submittedName>
        <fullName evidence="3">Transcriptional regulator, MerR family</fullName>
    </submittedName>
</protein>
<dbReference type="GO" id="GO:0003700">
    <property type="term" value="F:DNA-binding transcription factor activity"/>
    <property type="evidence" value="ECO:0007669"/>
    <property type="project" value="InterPro"/>
</dbReference>
<dbReference type="PROSITE" id="PS50937">
    <property type="entry name" value="HTH_MERR_2"/>
    <property type="match status" value="1"/>
</dbReference>
<dbReference type="OrthoDB" id="9802944at2"/>
<dbReference type="STRING" id="76936.BN2458_PEG1361"/>
<dbReference type="InterPro" id="IPR000551">
    <property type="entry name" value="MerR-type_HTH_dom"/>
</dbReference>
<sequence>MNFTILEAEHKSGIPSRKIRFWLDKGLFPRIYKDKNGTRLFNPKDIDWLCWINLYRELGMSIKELKYYKDLCDKGDETLKERLKIIQAQKKKNLAQLAKAKENIAMLEYKEQLYTDLIENGVDYRHSSFSECKRVLKEQVKKQK</sequence>
<keyword evidence="1" id="KW-0238">DNA-binding</keyword>
<feature type="domain" description="HTH merR-type" evidence="2">
    <location>
        <begin position="2"/>
        <end position="71"/>
    </location>
</feature>
<dbReference type="SMART" id="SM00422">
    <property type="entry name" value="HTH_MERR"/>
    <property type="match status" value="1"/>
</dbReference>
<evidence type="ECO:0000313" key="3">
    <source>
        <dbReference type="EMBL" id="CUU40246.1"/>
    </source>
</evidence>
<dbReference type="KEGG" id="hty:BN2458_PEG1361"/>